<dbReference type="RefSeq" id="XP_049145461.1">
    <property type="nucleotide sequence ID" value="XM_049288317.1"/>
</dbReference>
<feature type="coiled-coil region" evidence="1">
    <location>
        <begin position="221"/>
        <end position="248"/>
    </location>
</feature>
<evidence type="ECO:0000313" key="3">
    <source>
        <dbReference type="Proteomes" id="UP000830671"/>
    </source>
</evidence>
<evidence type="ECO:0000313" key="2">
    <source>
        <dbReference type="EMBL" id="UQC83842.1"/>
    </source>
</evidence>
<evidence type="ECO:0000256" key="1">
    <source>
        <dbReference type="SAM" id="Coils"/>
    </source>
</evidence>
<dbReference type="GO" id="GO:0061640">
    <property type="term" value="P:cytoskeleton-dependent cytokinesis"/>
    <property type="evidence" value="ECO:0007669"/>
    <property type="project" value="InterPro"/>
</dbReference>
<dbReference type="InterPro" id="IPR009991">
    <property type="entry name" value="DCTN3"/>
</dbReference>
<reference evidence="2" key="1">
    <citation type="journal article" date="2021" name="Mol. Plant Microbe Interact.">
        <title>Complete Genome Sequence of the Plant-Pathogenic Fungus Colletotrichum lupini.</title>
        <authorList>
            <person name="Baroncelli R."/>
            <person name="Pensec F."/>
            <person name="Da Lio D."/>
            <person name="Boufleur T."/>
            <person name="Vicente I."/>
            <person name="Sarrocco S."/>
            <person name="Picot A."/>
            <person name="Baraldi E."/>
            <person name="Sukno S."/>
            <person name="Thon M."/>
            <person name="Le Floch G."/>
        </authorList>
    </citation>
    <scope>NUCLEOTIDE SEQUENCE</scope>
    <source>
        <strain evidence="2">IMI 504893</strain>
    </source>
</reference>
<dbReference type="GO" id="GO:0005869">
    <property type="term" value="C:dynactin complex"/>
    <property type="evidence" value="ECO:0007669"/>
    <property type="project" value="InterPro"/>
</dbReference>
<name>A0A9Q8WIB3_9PEZI</name>
<accession>A0A9Q8WIB3</accession>
<keyword evidence="1" id="KW-0175">Coiled coil</keyword>
<sequence>MRPRPIHSIGWFSQRASYLIWNPSPCSKRHILKHATTQGAISPITMDTSLDKTTLSTISLLESRLLRIEHLLYGPTAPSHSSQTESAVDTLEDLERRFNHLLSRIRVYGELMKIYNSQPTLFQPPPPSEPPIHLAPEAIQATVLASAAAFPATASSLTSVNDCPIPESSQSAALASLMPRLRGIEATQIAQEAEMAELRARSEDVLQAWYQQGVLGVSDFVADVEGRVEMIERRVRRAEREKEAAAAL</sequence>
<dbReference type="KEGG" id="clup:CLUP02_09338"/>
<dbReference type="EMBL" id="CP019476">
    <property type="protein sequence ID" value="UQC83842.1"/>
    <property type="molecule type" value="Genomic_DNA"/>
</dbReference>
<organism evidence="2 3">
    <name type="scientific">Colletotrichum lupini</name>
    <dbReference type="NCBI Taxonomy" id="145971"/>
    <lineage>
        <taxon>Eukaryota</taxon>
        <taxon>Fungi</taxon>
        <taxon>Dikarya</taxon>
        <taxon>Ascomycota</taxon>
        <taxon>Pezizomycotina</taxon>
        <taxon>Sordariomycetes</taxon>
        <taxon>Hypocreomycetidae</taxon>
        <taxon>Glomerellales</taxon>
        <taxon>Glomerellaceae</taxon>
        <taxon>Colletotrichum</taxon>
        <taxon>Colletotrichum acutatum species complex</taxon>
    </lineage>
</organism>
<gene>
    <name evidence="2" type="ORF">CLUP02_09338</name>
</gene>
<keyword evidence="3" id="KW-1185">Reference proteome</keyword>
<dbReference type="Proteomes" id="UP000830671">
    <property type="component" value="Chromosome 4"/>
</dbReference>
<protein>
    <submittedName>
        <fullName evidence="2">Nuclear distribution protein</fullName>
    </submittedName>
</protein>
<dbReference type="Pfam" id="PF07426">
    <property type="entry name" value="Dynactin_p22"/>
    <property type="match status" value="1"/>
</dbReference>
<dbReference type="GeneID" id="73343327"/>
<dbReference type="AlphaFoldDB" id="A0A9Q8WIB3"/>
<proteinExistence type="predicted"/>